<feature type="transmembrane region" description="Helical" evidence="5">
    <location>
        <begin position="111"/>
        <end position="133"/>
    </location>
</feature>
<name>A0A6A8NKL0_ENTFC</name>
<feature type="transmembrane region" description="Helical" evidence="5">
    <location>
        <begin position="247"/>
        <end position="266"/>
    </location>
</feature>
<dbReference type="RefSeq" id="WP_154731885.1">
    <property type="nucleotide sequence ID" value="NZ_JACXAR010000062.1"/>
</dbReference>
<protein>
    <submittedName>
        <fullName evidence="6">Oligosaccharide flippase family protein</fullName>
    </submittedName>
</protein>
<feature type="transmembrane region" description="Helical" evidence="5">
    <location>
        <begin position="349"/>
        <end position="370"/>
    </location>
</feature>
<feature type="transmembrane region" description="Helical" evidence="5">
    <location>
        <begin position="7"/>
        <end position="28"/>
    </location>
</feature>
<dbReference type="EMBL" id="WLYP01000026">
    <property type="protein sequence ID" value="MTD36810.1"/>
    <property type="molecule type" value="Genomic_DNA"/>
</dbReference>
<feature type="transmembrane region" description="Helical" evidence="5">
    <location>
        <begin position="437"/>
        <end position="456"/>
    </location>
</feature>
<dbReference type="Pfam" id="PF01943">
    <property type="entry name" value="Polysacc_synt"/>
    <property type="match status" value="1"/>
</dbReference>
<feature type="transmembrane region" description="Helical" evidence="5">
    <location>
        <begin position="376"/>
        <end position="397"/>
    </location>
</feature>
<keyword evidence="4 5" id="KW-0472">Membrane</keyword>
<proteinExistence type="predicted"/>
<evidence type="ECO:0000256" key="4">
    <source>
        <dbReference type="ARBA" id="ARBA00023136"/>
    </source>
</evidence>
<evidence type="ECO:0000256" key="3">
    <source>
        <dbReference type="ARBA" id="ARBA00022989"/>
    </source>
</evidence>
<feature type="transmembrane region" description="Helical" evidence="5">
    <location>
        <begin position="140"/>
        <end position="158"/>
    </location>
</feature>
<evidence type="ECO:0000256" key="2">
    <source>
        <dbReference type="ARBA" id="ARBA00022692"/>
    </source>
</evidence>
<feature type="transmembrane region" description="Helical" evidence="5">
    <location>
        <begin position="40"/>
        <end position="62"/>
    </location>
</feature>
<feature type="transmembrane region" description="Helical" evidence="5">
    <location>
        <begin position="164"/>
        <end position="186"/>
    </location>
</feature>
<gene>
    <name evidence="6" type="ORF">GKZ95_13440</name>
</gene>
<accession>A0A6A8NKL0</accession>
<feature type="transmembrane region" description="Helical" evidence="5">
    <location>
        <begin position="83"/>
        <end position="105"/>
    </location>
</feature>
<feature type="transmembrane region" description="Helical" evidence="5">
    <location>
        <begin position="323"/>
        <end position="342"/>
    </location>
</feature>
<keyword evidence="2 5" id="KW-0812">Transmembrane</keyword>
<evidence type="ECO:0000256" key="1">
    <source>
        <dbReference type="ARBA" id="ARBA00004141"/>
    </source>
</evidence>
<dbReference type="InterPro" id="IPR052556">
    <property type="entry name" value="PolySynth_Transporter"/>
</dbReference>
<evidence type="ECO:0000256" key="5">
    <source>
        <dbReference type="SAM" id="Phobius"/>
    </source>
</evidence>
<organism evidence="6">
    <name type="scientific">Enterococcus faecium</name>
    <name type="common">Streptococcus faecium</name>
    <dbReference type="NCBI Taxonomy" id="1352"/>
    <lineage>
        <taxon>Bacteria</taxon>
        <taxon>Bacillati</taxon>
        <taxon>Bacillota</taxon>
        <taxon>Bacilli</taxon>
        <taxon>Lactobacillales</taxon>
        <taxon>Enterococcaceae</taxon>
        <taxon>Enterococcus</taxon>
    </lineage>
</organism>
<dbReference type="CDD" id="cd13128">
    <property type="entry name" value="MATE_Wzx_like"/>
    <property type="match status" value="1"/>
</dbReference>
<reference evidence="6" key="1">
    <citation type="submission" date="2019-10" db="EMBL/GenBank/DDBJ databases">
        <title>Identification of the same linezolid-resistant Tn6246::fexB-poxtA-carrying Enterococcus faecium strain colonizing a hospitalized patient and bovines in different continents.</title>
        <authorList>
            <person name="Tedim A.P."/>
            <person name="Freitas A.R."/>
            <person name="Novais C."/>
            <person name="Duarte B."/>
            <person name="Elghaieb H."/>
            <person name="Abbassi M.S."/>
            <person name="Peixe L."/>
        </authorList>
    </citation>
    <scope>NUCLEOTIDE SEQUENCE</scope>
    <source>
        <strain evidence="6">2FEZ</strain>
    </source>
</reference>
<feature type="transmembrane region" description="Helical" evidence="5">
    <location>
        <begin position="287"/>
        <end position="311"/>
    </location>
</feature>
<keyword evidence="3 5" id="KW-1133">Transmembrane helix</keyword>
<feature type="transmembrane region" description="Helical" evidence="5">
    <location>
        <begin position="409"/>
        <end position="431"/>
    </location>
</feature>
<dbReference type="GO" id="GO:0016020">
    <property type="term" value="C:membrane"/>
    <property type="evidence" value="ECO:0007669"/>
    <property type="project" value="UniProtKB-SubCell"/>
</dbReference>
<dbReference type="PANTHER" id="PTHR43424:SF1">
    <property type="entry name" value="LOCUS PUTATIVE PROTEIN 1-RELATED"/>
    <property type="match status" value="1"/>
</dbReference>
<comment type="caution">
    <text evidence="6">The sequence shown here is derived from an EMBL/GenBank/DDBJ whole genome shotgun (WGS) entry which is preliminary data.</text>
</comment>
<dbReference type="PANTHER" id="PTHR43424">
    <property type="entry name" value="LOCUS PUTATIVE PROTEIN 1-RELATED"/>
    <property type="match status" value="1"/>
</dbReference>
<dbReference type="InterPro" id="IPR002797">
    <property type="entry name" value="Polysacc_synth"/>
</dbReference>
<feature type="transmembrane region" description="Helical" evidence="5">
    <location>
        <begin position="206"/>
        <end position="227"/>
    </location>
</feature>
<dbReference type="AlphaFoldDB" id="A0A6A8NKL0"/>
<sequence length="471" mass="53976">MKIVKNYLYSITYQMLIIILPVVTVPYISRTLTAEGVGKFSYTNSIVQYFVLIATLGTSIYGSRTIAYYRNDIEKRSEKFVEIMILKLLMMLVSFSMFIIFLFFYKRLKLILLLQSFQILAVGADISWFFIGIEDFKKTVLRNTLIKIVSVILIFLLVKNPDDLWKYVVINSFSILLGNFTLWSYIRDYLKKVNLKSISIRMHIPLVLKLFIPQIATQLFVTLNRIYLGNMSTFVQTGFFDNSDKVIRILISFTTAIGTVIFPRLANEFHKNNLLKMNNYFKVTFDIVNLLAIPISLGVFLISRPFAAMFFGDGFQGIDKVLAILSFEIIFMGWSSLINQYLIASDRPLGITISISVASLLSIFLSYFLIKKYSAIGAAASSVIGEFVIAVISLMFMKNNISLKYVFKDLWKIIVSGLFMFAICRASQLINPFFNKLYVQILLGGLVYSCIILVLNPEVINYTKNKLIKYR</sequence>
<evidence type="ECO:0000313" key="6">
    <source>
        <dbReference type="EMBL" id="MTD36810.1"/>
    </source>
</evidence>
<comment type="subcellular location">
    <subcellularLocation>
        <location evidence="1">Membrane</location>
        <topology evidence="1">Multi-pass membrane protein</topology>
    </subcellularLocation>
</comment>